<evidence type="ECO:0000256" key="3">
    <source>
        <dbReference type="HAMAP-Rule" id="MF_02071"/>
    </source>
</evidence>
<evidence type="ECO:0000313" key="6">
    <source>
        <dbReference type="EMBL" id="MBI2677317.1"/>
    </source>
</evidence>
<proteinExistence type="inferred from homology"/>
<dbReference type="GO" id="GO:0008932">
    <property type="term" value="F:lytic endotransglycosylase activity"/>
    <property type="evidence" value="ECO:0007669"/>
    <property type="project" value="UniProtKB-UniRule"/>
</dbReference>
<dbReference type="PANTHER" id="PTHR34183">
    <property type="entry name" value="ENDOLYTIC PEPTIDOGLYCAN TRANSGLYCOSYLASE RLPA"/>
    <property type="match status" value="1"/>
</dbReference>
<dbReference type="SUPFAM" id="SSF50685">
    <property type="entry name" value="Barwin-like endoglucanases"/>
    <property type="match status" value="1"/>
</dbReference>
<dbReference type="EMBL" id="JACPNR010000004">
    <property type="protein sequence ID" value="MBI2677317.1"/>
    <property type="molecule type" value="Genomic_DNA"/>
</dbReference>
<protein>
    <recommendedName>
        <fullName evidence="3">Probable endolytic peptidoglycan transglycosylase RlpA</fullName>
        <ecNumber evidence="3">4.2.2.-</ecNumber>
    </recommendedName>
</protein>
<dbReference type="Pfam" id="PF03330">
    <property type="entry name" value="DPBB_1"/>
    <property type="match status" value="1"/>
</dbReference>
<gene>
    <name evidence="3" type="primary">rlpA</name>
    <name evidence="6" type="ORF">HYX28_00895</name>
</gene>
<comment type="caution">
    <text evidence="6">The sequence shown here is derived from an EMBL/GenBank/DDBJ whole genome shotgun (WGS) entry which is preliminary data.</text>
</comment>
<accession>A0A932A6H8</accession>
<keyword evidence="2 3" id="KW-0961">Cell wall biogenesis/degradation</keyword>
<feature type="chain" id="PRO_5038190543" description="Probable endolytic peptidoglycan transglycosylase RlpA" evidence="3">
    <location>
        <begin position="20"/>
        <end position="142"/>
    </location>
</feature>
<evidence type="ECO:0000256" key="4">
    <source>
        <dbReference type="RuleBase" id="RU003495"/>
    </source>
</evidence>
<dbReference type="Proteomes" id="UP000779809">
    <property type="component" value="Unassembled WGS sequence"/>
</dbReference>
<dbReference type="InterPro" id="IPR009009">
    <property type="entry name" value="RlpA-like_DPBB"/>
</dbReference>
<dbReference type="InterPro" id="IPR012997">
    <property type="entry name" value="RplA"/>
</dbReference>
<dbReference type="EC" id="4.2.2.-" evidence="3"/>
<keyword evidence="1 3" id="KW-0456">Lyase</keyword>
<dbReference type="Gene3D" id="2.40.40.10">
    <property type="entry name" value="RlpA-like domain"/>
    <property type="match status" value="1"/>
</dbReference>
<keyword evidence="3" id="KW-0732">Signal</keyword>
<evidence type="ECO:0000256" key="2">
    <source>
        <dbReference type="ARBA" id="ARBA00023316"/>
    </source>
</evidence>
<evidence type="ECO:0000256" key="1">
    <source>
        <dbReference type="ARBA" id="ARBA00023239"/>
    </source>
</evidence>
<evidence type="ECO:0000259" key="5">
    <source>
        <dbReference type="Pfam" id="PF03330"/>
    </source>
</evidence>
<feature type="signal peptide" evidence="3">
    <location>
        <begin position="1"/>
        <end position="19"/>
    </location>
</feature>
<dbReference type="GO" id="GO:0071555">
    <property type="term" value="P:cell wall organization"/>
    <property type="evidence" value="ECO:0007669"/>
    <property type="project" value="UniProtKB-KW"/>
</dbReference>
<dbReference type="AlphaFoldDB" id="A0A932A6H8"/>
<dbReference type="InterPro" id="IPR036908">
    <property type="entry name" value="RlpA-like_sf"/>
</dbReference>
<evidence type="ECO:0000313" key="7">
    <source>
        <dbReference type="Proteomes" id="UP000779809"/>
    </source>
</evidence>
<comment type="function">
    <text evidence="3">Lytic transglycosylase with a strong preference for naked glycan strands that lack stem peptides.</text>
</comment>
<organism evidence="6 7">
    <name type="scientific">Candidatus Korobacter versatilis</name>
    <dbReference type="NCBI Taxonomy" id="658062"/>
    <lineage>
        <taxon>Bacteria</taxon>
        <taxon>Pseudomonadati</taxon>
        <taxon>Acidobacteriota</taxon>
        <taxon>Terriglobia</taxon>
        <taxon>Terriglobales</taxon>
        <taxon>Candidatus Korobacteraceae</taxon>
        <taxon>Candidatus Korobacter</taxon>
    </lineage>
</organism>
<comment type="similarity">
    <text evidence="3 4">Belongs to the RlpA family.</text>
</comment>
<dbReference type="HAMAP" id="MF_02071">
    <property type="entry name" value="RlpA"/>
    <property type="match status" value="1"/>
</dbReference>
<dbReference type="CDD" id="cd22268">
    <property type="entry name" value="DPBB_RlpA-like"/>
    <property type="match status" value="1"/>
</dbReference>
<reference evidence="6" key="1">
    <citation type="submission" date="2020-07" db="EMBL/GenBank/DDBJ databases">
        <title>Huge and variable diversity of episymbiotic CPR bacteria and DPANN archaea in groundwater ecosystems.</title>
        <authorList>
            <person name="He C.Y."/>
            <person name="Keren R."/>
            <person name="Whittaker M."/>
            <person name="Farag I.F."/>
            <person name="Doudna J."/>
            <person name="Cate J.H.D."/>
            <person name="Banfield J.F."/>
        </authorList>
    </citation>
    <scope>NUCLEOTIDE SEQUENCE</scope>
    <source>
        <strain evidence="6">NC_groundwater_580_Pr5_B-0.1um_64_19</strain>
    </source>
</reference>
<dbReference type="NCBIfam" id="TIGR00413">
    <property type="entry name" value="rlpA"/>
    <property type="match status" value="1"/>
</dbReference>
<dbReference type="GO" id="GO:0000270">
    <property type="term" value="P:peptidoglycan metabolic process"/>
    <property type="evidence" value="ECO:0007669"/>
    <property type="project" value="UniProtKB-UniRule"/>
</dbReference>
<name>A0A932A6H8_9BACT</name>
<dbReference type="PANTHER" id="PTHR34183:SF1">
    <property type="entry name" value="ENDOLYTIC PEPTIDOGLYCAN TRANSGLYCOSYLASE RLPA"/>
    <property type="match status" value="1"/>
</dbReference>
<dbReference type="InterPro" id="IPR034718">
    <property type="entry name" value="RlpA"/>
</dbReference>
<sequence length="142" mass="15509" precursor="true">MRRVLASLLATLCLVATMAAGPVTKGSSSKEVTPKPYQVGRASWYGKQFHGRSTASGEPYDMFQFTAAHRQLPLGTWVRVTNLRNGRSITVRVNDRGPYVGNRIIDLSYGAAQMLDLRARGTEKVRIDIVNGEQVAAAMAGR</sequence>
<feature type="domain" description="RlpA-like protein double-psi beta-barrel" evidence="5">
    <location>
        <begin position="38"/>
        <end position="126"/>
    </location>
</feature>